<evidence type="ECO:0000256" key="2">
    <source>
        <dbReference type="ARBA" id="ARBA00009810"/>
    </source>
</evidence>
<feature type="chain" id="PRO_5046138681" evidence="14">
    <location>
        <begin position="30"/>
        <end position="748"/>
    </location>
</feature>
<dbReference type="SUPFAM" id="SSF56935">
    <property type="entry name" value="Porins"/>
    <property type="match status" value="1"/>
</dbReference>
<feature type="signal peptide" evidence="14">
    <location>
        <begin position="1"/>
        <end position="29"/>
    </location>
</feature>
<dbReference type="RefSeq" id="WP_141290404.1">
    <property type="nucleotide sequence ID" value="NZ_BAAAEW010000006.1"/>
</dbReference>
<dbReference type="InterPro" id="IPR039426">
    <property type="entry name" value="TonB-dep_rcpt-like"/>
</dbReference>
<evidence type="ECO:0000256" key="14">
    <source>
        <dbReference type="SAM" id="SignalP"/>
    </source>
</evidence>
<evidence type="ECO:0000256" key="10">
    <source>
        <dbReference type="ARBA" id="ARBA00023237"/>
    </source>
</evidence>
<evidence type="ECO:0000259" key="15">
    <source>
        <dbReference type="Pfam" id="PF00593"/>
    </source>
</evidence>
<keyword evidence="18" id="KW-1185">Reference proteome</keyword>
<dbReference type="EMBL" id="BAAAEW010000006">
    <property type="protein sequence ID" value="GAA0746772.1"/>
    <property type="molecule type" value="Genomic_DNA"/>
</dbReference>
<feature type="compositionally biased region" description="Polar residues" evidence="13">
    <location>
        <begin position="243"/>
        <end position="259"/>
    </location>
</feature>
<keyword evidence="9 17" id="KW-0675">Receptor</keyword>
<dbReference type="InterPro" id="IPR000531">
    <property type="entry name" value="Beta-barrel_TonB"/>
</dbReference>
<evidence type="ECO:0000256" key="9">
    <source>
        <dbReference type="ARBA" id="ARBA00023170"/>
    </source>
</evidence>
<evidence type="ECO:0000259" key="16">
    <source>
        <dbReference type="Pfam" id="PF07715"/>
    </source>
</evidence>
<proteinExistence type="inferred from homology"/>
<keyword evidence="4 11" id="KW-1134">Transmembrane beta strand</keyword>
<evidence type="ECO:0000256" key="1">
    <source>
        <dbReference type="ARBA" id="ARBA00004571"/>
    </source>
</evidence>
<evidence type="ECO:0000256" key="13">
    <source>
        <dbReference type="SAM" id="MobiDB-lite"/>
    </source>
</evidence>
<evidence type="ECO:0000256" key="3">
    <source>
        <dbReference type="ARBA" id="ARBA00022448"/>
    </source>
</evidence>
<keyword evidence="10 11" id="KW-0998">Cell outer membrane</keyword>
<dbReference type="CDD" id="cd01347">
    <property type="entry name" value="ligand_gated_channel"/>
    <property type="match status" value="1"/>
</dbReference>
<keyword evidence="7 12" id="KW-0798">TonB box</keyword>
<dbReference type="NCBIfam" id="TIGR01785">
    <property type="entry name" value="TonB-hemin"/>
    <property type="match status" value="1"/>
</dbReference>
<dbReference type="InterPro" id="IPR012910">
    <property type="entry name" value="Plug_dom"/>
</dbReference>
<evidence type="ECO:0000256" key="5">
    <source>
        <dbReference type="ARBA" id="ARBA00022692"/>
    </source>
</evidence>
<keyword evidence="6 14" id="KW-0732">Signal</keyword>
<dbReference type="Gene3D" id="2.170.130.10">
    <property type="entry name" value="TonB-dependent receptor, plug domain"/>
    <property type="match status" value="1"/>
</dbReference>
<feature type="region of interest" description="Disordered" evidence="13">
    <location>
        <begin position="286"/>
        <end position="317"/>
    </location>
</feature>
<keyword evidence="5 11" id="KW-0812">Transmembrane</keyword>
<evidence type="ECO:0000256" key="8">
    <source>
        <dbReference type="ARBA" id="ARBA00023136"/>
    </source>
</evidence>
<evidence type="ECO:0000313" key="17">
    <source>
        <dbReference type="EMBL" id="GAA0746772.1"/>
    </source>
</evidence>
<dbReference type="PANTHER" id="PTHR30069:SF29">
    <property type="entry name" value="HEMOGLOBIN AND HEMOGLOBIN-HAPTOGLOBIN-BINDING PROTEIN 1-RELATED"/>
    <property type="match status" value="1"/>
</dbReference>
<dbReference type="Proteomes" id="UP001500279">
    <property type="component" value="Unassembled WGS sequence"/>
</dbReference>
<name>A0ABP3V503_9BURK</name>
<feature type="domain" description="TonB-dependent receptor plug" evidence="16">
    <location>
        <begin position="60"/>
        <end position="178"/>
    </location>
</feature>
<dbReference type="InterPro" id="IPR011276">
    <property type="entry name" value="TonB_haem/Hb_rcpt"/>
</dbReference>
<feature type="domain" description="TonB-dependent receptor-like beta-barrel" evidence="15">
    <location>
        <begin position="305"/>
        <end position="709"/>
    </location>
</feature>
<organism evidence="17 18">
    <name type="scientific">Ideonella azotifigens</name>
    <dbReference type="NCBI Taxonomy" id="513160"/>
    <lineage>
        <taxon>Bacteria</taxon>
        <taxon>Pseudomonadati</taxon>
        <taxon>Pseudomonadota</taxon>
        <taxon>Betaproteobacteria</taxon>
        <taxon>Burkholderiales</taxon>
        <taxon>Sphaerotilaceae</taxon>
        <taxon>Ideonella</taxon>
    </lineage>
</organism>
<dbReference type="Gene3D" id="2.40.170.20">
    <property type="entry name" value="TonB-dependent receptor, beta-barrel domain"/>
    <property type="match status" value="1"/>
</dbReference>
<comment type="similarity">
    <text evidence="2 11 12">Belongs to the TonB-dependent receptor family.</text>
</comment>
<keyword evidence="8 11" id="KW-0472">Membrane</keyword>
<protein>
    <submittedName>
        <fullName evidence="17">TonB-dependent hemoglobin/transferrin/lactoferrin family receptor</fullName>
    </submittedName>
</protein>
<feature type="region of interest" description="Disordered" evidence="13">
    <location>
        <begin position="239"/>
        <end position="260"/>
    </location>
</feature>
<dbReference type="Pfam" id="PF07715">
    <property type="entry name" value="Plug"/>
    <property type="match status" value="1"/>
</dbReference>
<dbReference type="InterPro" id="IPR037066">
    <property type="entry name" value="Plug_dom_sf"/>
</dbReference>
<comment type="subcellular location">
    <subcellularLocation>
        <location evidence="1 11">Cell outer membrane</location>
        <topology evidence="1 11">Multi-pass membrane protein</topology>
    </subcellularLocation>
</comment>
<dbReference type="InterPro" id="IPR036942">
    <property type="entry name" value="Beta-barrel_TonB_sf"/>
</dbReference>
<dbReference type="PROSITE" id="PS52016">
    <property type="entry name" value="TONB_DEPENDENT_REC_3"/>
    <property type="match status" value="1"/>
</dbReference>
<keyword evidence="3 11" id="KW-0813">Transport</keyword>
<accession>A0ABP3V503</accession>
<evidence type="ECO:0000256" key="4">
    <source>
        <dbReference type="ARBA" id="ARBA00022452"/>
    </source>
</evidence>
<evidence type="ECO:0000256" key="11">
    <source>
        <dbReference type="PROSITE-ProRule" id="PRU01360"/>
    </source>
</evidence>
<reference evidence="18" key="1">
    <citation type="journal article" date="2019" name="Int. J. Syst. Evol. Microbiol.">
        <title>The Global Catalogue of Microorganisms (GCM) 10K type strain sequencing project: providing services to taxonomists for standard genome sequencing and annotation.</title>
        <authorList>
            <consortium name="The Broad Institute Genomics Platform"/>
            <consortium name="The Broad Institute Genome Sequencing Center for Infectious Disease"/>
            <person name="Wu L."/>
            <person name="Ma J."/>
        </authorList>
    </citation>
    <scope>NUCLEOTIDE SEQUENCE [LARGE SCALE GENOMIC DNA]</scope>
    <source>
        <strain evidence="18">JCM 15503</strain>
    </source>
</reference>
<evidence type="ECO:0000313" key="18">
    <source>
        <dbReference type="Proteomes" id="UP001500279"/>
    </source>
</evidence>
<comment type="caution">
    <text evidence="17">The sequence shown here is derived from an EMBL/GenBank/DDBJ whole genome shotgun (WGS) entry which is preliminary data.</text>
</comment>
<dbReference type="PANTHER" id="PTHR30069">
    <property type="entry name" value="TONB-DEPENDENT OUTER MEMBRANE RECEPTOR"/>
    <property type="match status" value="1"/>
</dbReference>
<evidence type="ECO:0000256" key="7">
    <source>
        <dbReference type="ARBA" id="ARBA00023077"/>
    </source>
</evidence>
<dbReference type="NCBIfam" id="TIGR01786">
    <property type="entry name" value="TonB-hemlactrns"/>
    <property type="match status" value="1"/>
</dbReference>
<gene>
    <name evidence="17" type="ORF">GCM10009107_14670</name>
</gene>
<dbReference type="InterPro" id="IPR010949">
    <property type="entry name" value="TonB_Hb/transfer/lactofer_rcpt"/>
</dbReference>
<evidence type="ECO:0000256" key="12">
    <source>
        <dbReference type="RuleBase" id="RU003357"/>
    </source>
</evidence>
<evidence type="ECO:0000256" key="6">
    <source>
        <dbReference type="ARBA" id="ARBA00022729"/>
    </source>
</evidence>
<dbReference type="Pfam" id="PF00593">
    <property type="entry name" value="TonB_dep_Rec_b-barrel"/>
    <property type="match status" value="1"/>
</dbReference>
<sequence length="748" mass="80589">MIRKTPLALAMGLAGAVAPMLPLSAWAQAASTTAAPTAAALDAPLPLLTVTATRTERAIDNVPATVTVLPAKRIEQSGARDIKDLLNDELDLTVRQQATRFNASGGTARAGNEGVNIRGLEGNQVMMLVDGVRTPAGFTFGPIGTGRGDFLVLDTAQSVEVLRGPASTQYGSDGLAGVVSLRTLDPADLLKKGQTFGGFARAGYNSVDDSWAATLGLAGREGLDGRWQGLLLLTTRRGHETDNQGGVDTQDGTRTTPNPVSYRAPAVLAKVSYALAPEHELGLSFESQQRKQDTEVYSARGDVSSRGTTTTTTDLDAHDKLDRQRVSLEHRFDDEAGSWLQRARSQVYWQDASTHQLTLAERTLTTAGVSTDSPQSRDYNYEQKLLGFSTQLESTVATPALGPDTRQRFSYGLDWSQAKVTGEFTGITPPKLFPDTTYTLAGAFVQDEIEAGPISIIPALRFDSYKLSASQAGYTGTAVSLSDQAATPRLGAIWRADEAFAPYVNWARGFRAPTPDQVNSSFANPAQFYSSIGNPDLKAERANSVELGLRGRVRGAWGELRYQVLHYDNRYDDFISQQVVSGTGAPTDPLVFQYINLSKARILGSEARAEWQRSGWVLNGGVAISHGRSEADGVKTPLDTVEPARSTLGLRYEAADWSLRASALHVQGKARSEISSATYHAPTGYTTLDLGGSWKPLPALTLQANVSNLFDRHYTRWSDVRGLADSSTVKDAYTAPGRSVQVAARYDF</sequence>